<dbReference type="PROSITE" id="PS00623">
    <property type="entry name" value="GMC_OXRED_1"/>
    <property type="match status" value="3"/>
</dbReference>
<feature type="domain" description="Protein kinase" evidence="13">
    <location>
        <begin position="940"/>
        <end position="1206"/>
    </location>
</feature>
<keyword evidence="7 11" id="KW-0472">Membrane</keyword>
<evidence type="ECO:0000256" key="10">
    <source>
        <dbReference type="SAM" id="MobiDB-lite"/>
    </source>
</evidence>
<protein>
    <recommendedName>
        <fullName evidence="13">Protein kinase domain-containing protein</fullName>
    </recommendedName>
</protein>
<evidence type="ECO:0000256" key="12">
    <source>
        <dbReference type="SAM" id="SignalP"/>
    </source>
</evidence>
<dbReference type="GO" id="GO:0016614">
    <property type="term" value="F:oxidoreductase activity, acting on CH-OH group of donors"/>
    <property type="evidence" value="ECO:0007669"/>
    <property type="project" value="InterPro"/>
</dbReference>
<evidence type="ECO:0000256" key="8">
    <source>
        <dbReference type="ARBA" id="ARBA00046288"/>
    </source>
</evidence>
<sequence>MDVYISPLFRLILVATFIFHDSCSSAEAGYYSFLKDATSAPTLSHFDYIIIGGGTAGSALAATLSQNATVLVLERGGSPYDNPAATDIGNFANTLINITDPNSWSQLFISEDGVFNTRARVLGGGTVLNAGFYSRAEDEFVAQTGWVREEVEAAYEWVEKKLVFEPQIKGWQTAFIDGLLEAGVVPYNGFTYEHIYGTKVGGTTFDRDGHRHTAADLLEYANPNTIAVYLHASVHKILFTTKAPEIWSSDAKKIYNIMDFHIFRLFRLISVAFFILHGSCYSDKAGYYSFSKDATSAPMLSHFDYIVIGGGTAGCAIAATLSQNATVLVLERGGSPYDNPTATDIGNFLSTFLNTTPNSWSQLFISEDGVFNTRARVLGGGTVLNAGFYSRAEDEFVAQTGWVREEVEAAYEWVEKKLVFEPQIKGWQTAFIDGLLEVGVTPYNGFTYEHVHGTKVGGTIFDPDGRRHTAANLLEYADPQKITVYLHASVHKILFTTTVFVFQGSCYSDKAGYYSFLRDATSAPTLSHYDYIVIGGGTAGCALAATLSQNATVLLLERGGSPYDNPLATDIGNFLNTFLNTTPNSWSQLFISEDGVFNSRARVLGGGTVINAGFYSRAEADFVAESGWDREEVEAAYEWVEKKLVFEPQIKGWQTAFIDGLLEAGVTPYNGFTYKHIYGTKVGGTILDPDGRRHTAADLLEYADPKKITVYLHASAHKILFTTTVVCRLLVFFFTLKMSTNWKSIRLRLEMRTLMVFLAILSFDSCFSLGNEEGVTRDLRPDDRYALDLRGVSFHRKLLGRFRNPYTHLNKDRPPVAALAPASSSVPSHRGTTTRESSALHPPRRSPTALHVSSAPPPSVPLSKNPSVRRSSSSSMVPVVAGCVGGAVFLLLLATGLFFFKSKAGKSVNPWSTGLSGQLQKVFITGVPKLKRSEIEAACEDFSNVIGSCPIGTLFKGTLSTGVEIAVASVATASAKEWTNNIEMQFRKKIEMLSKINHKNFVNLLGYCEEDEPFTRILVFEYASNGSVFEHLHYKESEHLDWIMRLRISMGVAYCLDHMHGLKPPIVHSNLISSSVQLTEDYAVKIADFNFGYLKGPSETETSTNALIDTHISVTTQEDNVHSFGLLLFELMTGKLPESVRKGDSVDTGLADFLRGKTLREMVDPTLECFDEKIESIGEVVKSCVRADPKQRPTMKEVTGRLREITGLSPDDAIPKLSALWWAELEVLSTA</sequence>
<keyword evidence="6 11" id="KW-1133">Transmembrane helix</keyword>
<dbReference type="InterPro" id="IPR000719">
    <property type="entry name" value="Prot_kinase_dom"/>
</dbReference>
<evidence type="ECO:0000256" key="3">
    <source>
        <dbReference type="ARBA" id="ARBA00022692"/>
    </source>
</evidence>
<dbReference type="GO" id="GO:0012505">
    <property type="term" value="C:endomembrane system"/>
    <property type="evidence" value="ECO:0007669"/>
    <property type="project" value="UniProtKB-SubCell"/>
</dbReference>
<dbReference type="FunFam" id="3.30.200.20:FF:000489">
    <property type="entry name" value="Inactive receptor-like serine/threonine-protein kinase"/>
    <property type="match status" value="1"/>
</dbReference>
<feature type="compositionally biased region" description="Low complexity" evidence="10">
    <location>
        <begin position="818"/>
        <end position="828"/>
    </location>
</feature>
<dbReference type="Gene3D" id="3.30.200.20">
    <property type="entry name" value="Phosphorylase Kinase, domain 1"/>
    <property type="match status" value="1"/>
</dbReference>
<feature type="transmembrane region" description="Helical" evidence="11">
    <location>
        <begin position="719"/>
        <end position="739"/>
    </location>
</feature>
<dbReference type="Gramene" id="A09p61580.2_BraZ1">
    <property type="protein sequence ID" value="A09p61580.2_BraZ1.CDS"/>
    <property type="gene ID" value="A09g61580.2_BraZ1"/>
</dbReference>
<dbReference type="InterPro" id="IPR051871">
    <property type="entry name" value="GMC_Oxidoreductase-Related"/>
</dbReference>
<comment type="similarity">
    <text evidence="9">Belongs to the GMC oxidoreductase family.</text>
</comment>
<feature type="region of interest" description="Disordered" evidence="10">
    <location>
        <begin position="818"/>
        <end position="868"/>
    </location>
</feature>
<dbReference type="InterPro" id="IPR036188">
    <property type="entry name" value="FAD/NAD-bd_sf"/>
</dbReference>
<keyword evidence="4 12" id="KW-0732">Signal</keyword>
<dbReference type="EMBL" id="LS974625">
    <property type="protein sequence ID" value="CAG7865691.1"/>
    <property type="molecule type" value="Genomic_DNA"/>
</dbReference>
<dbReference type="PANTHER" id="PTHR45968:SF32">
    <property type="entry name" value="GLUCOSE-METHANOL-CHOLINE OXIDOREDUCTASE N-TERMINAL DOMAIN-CONTAINING PROTEIN"/>
    <property type="match status" value="1"/>
</dbReference>
<evidence type="ECO:0000256" key="6">
    <source>
        <dbReference type="ARBA" id="ARBA00022989"/>
    </source>
</evidence>
<dbReference type="Pfam" id="PF07714">
    <property type="entry name" value="PK_Tyr_Ser-Thr"/>
    <property type="match status" value="1"/>
</dbReference>
<dbReference type="PANTHER" id="PTHR45968">
    <property type="entry name" value="OSJNBA0019K04.7 PROTEIN"/>
    <property type="match status" value="1"/>
</dbReference>
<evidence type="ECO:0000256" key="4">
    <source>
        <dbReference type="ARBA" id="ARBA00022729"/>
    </source>
</evidence>
<dbReference type="Gene3D" id="1.10.510.10">
    <property type="entry name" value="Transferase(Phosphotransferase) domain 1"/>
    <property type="match status" value="1"/>
</dbReference>
<dbReference type="Pfam" id="PF00732">
    <property type="entry name" value="GMC_oxred_N"/>
    <property type="match status" value="2"/>
</dbReference>
<accession>A0A8D9CYF8</accession>
<evidence type="ECO:0000256" key="2">
    <source>
        <dbReference type="ARBA" id="ARBA00022630"/>
    </source>
</evidence>
<comment type="cofactor">
    <cofactor evidence="1">
        <name>FAD</name>
        <dbReference type="ChEBI" id="CHEBI:57692"/>
    </cofactor>
</comment>
<dbReference type="PROSITE" id="PS50011">
    <property type="entry name" value="PROTEIN_KINASE_DOM"/>
    <property type="match status" value="1"/>
</dbReference>
<dbReference type="GO" id="GO:0005524">
    <property type="term" value="F:ATP binding"/>
    <property type="evidence" value="ECO:0007669"/>
    <property type="project" value="InterPro"/>
</dbReference>
<keyword evidence="2 9" id="KW-0285">Flavoprotein</keyword>
<proteinExistence type="inferred from homology"/>
<feature type="signal peptide" evidence="12">
    <location>
        <begin position="1"/>
        <end position="28"/>
    </location>
</feature>
<evidence type="ECO:0000256" key="7">
    <source>
        <dbReference type="ARBA" id="ARBA00023136"/>
    </source>
</evidence>
<dbReference type="SUPFAM" id="SSF51905">
    <property type="entry name" value="FAD/NAD(P)-binding domain"/>
    <property type="match status" value="3"/>
</dbReference>
<keyword evidence="3 11" id="KW-0812">Transmembrane</keyword>
<dbReference type="Proteomes" id="UP000694005">
    <property type="component" value="Chromosome A09"/>
</dbReference>
<organism evidence="14 15">
    <name type="scientific">Brassica campestris</name>
    <name type="common">Field mustard</name>
    <dbReference type="NCBI Taxonomy" id="3711"/>
    <lineage>
        <taxon>Eukaryota</taxon>
        <taxon>Viridiplantae</taxon>
        <taxon>Streptophyta</taxon>
        <taxon>Embryophyta</taxon>
        <taxon>Tracheophyta</taxon>
        <taxon>Spermatophyta</taxon>
        <taxon>Magnoliopsida</taxon>
        <taxon>eudicotyledons</taxon>
        <taxon>Gunneridae</taxon>
        <taxon>Pentapetalae</taxon>
        <taxon>rosids</taxon>
        <taxon>malvids</taxon>
        <taxon>Brassicales</taxon>
        <taxon>Brassicaceae</taxon>
        <taxon>Brassiceae</taxon>
        <taxon>Brassica</taxon>
    </lineage>
</organism>
<comment type="subcellular location">
    <subcellularLocation>
        <location evidence="8">Endomembrane system</location>
        <topology evidence="8">Single-pass type I membrane protein</topology>
    </subcellularLocation>
</comment>
<evidence type="ECO:0000256" key="11">
    <source>
        <dbReference type="SAM" id="Phobius"/>
    </source>
</evidence>
<evidence type="ECO:0000256" key="1">
    <source>
        <dbReference type="ARBA" id="ARBA00001974"/>
    </source>
</evidence>
<evidence type="ECO:0000256" key="9">
    <source>
        <dbReference type="RuleBase" id="RU003968"/>
    </source>
</evidence>
<dbReference type="SUPFAM" id="SSF56112">
    <property type="entry name" value="Protein kinase-like (PK-like)"/>
    <property type="match status" value="1"/>
</dbReference>
<dbReference type="GO" id="GO:0050660">
    <property type="term" value="F:flavin adenine dinucleotide binding"/>
    <property type="evidence" value="ECO:0007669"/>
    <property type="project" value="InterPro"/>
</dbReference>
<dbReference type="GO" id="GO:0004672">
    <property type="term" value="F:protein kinase activity"/>
    <property type="evidence" value="ECO:0007669"/>
    <property type="project" value="InterPro"/>
</dbReference>
<reference evidence="14 15" key="1">
    <citation type="submission" date="2021-07" db="EMBL/GenBank/DDBJ databases">
        <authorList>
            <consortium name="Genoscope - CEA"/>
            <person name="William W."/>
        </authorList>
    </citation>
    <scope>NUCLEOTIDE SEQUENCE [LARGE SCALE GENOMIC DNA]</scope>
</reference>
<feature type="chain" id="PRO_5034483346" description="Protein kinase domain-containing protein" evidence="12">
    <location>
        <begin position="29"/>
        <end position="1231"/>
    </location>
</feature>
<evidence type="ECO:0000313" key="15">
    <source>
        <dbReference type="Proteomes" id="UP000694005"/>
    </source>
</evidence>
<dbReference type="InterPro" id="IPR001245">
    <property type="entry name" value="Ser-Thr/Tyr_kinase_cat_dom"/>
</dbReference>
<evidence type="ECO:0000259" key="13">
    <source>
        <dbReference type="PROSITE" id="PS50011"/>
    </source>
</evidence>
<feature type="transmembrane region" description="Helical" evidence="11">
    <location>
        <begin position="876"/>
        <end position="900"/>
    </location>
</feature>
<name>A0A8D9CYF8_BRACM</name>
<gene>
    <name evidence="14" type="ORF">BRAPAZ1V2_A09P61580.2</name>
</gene>
<keyword evidence="5 9" id="KW-0274">FAD</keyword>
<dbReference type="Gene3D" id="3.50.50.60">
    <property type="entry name" value="FAD/NAD(P)-binding domain"/>
    <property type="match status" value="3"/>
</dbReference>
<dbReference type="PRINTS" id="PR00368">
    <property type="entry name" value="FADPNR"/>
</dbReference>
<dbReference type="AlphaFoldDB" id="A0A8D9CYF8"/>
<dbReference type="InterPro" id="IPR000172">
    <property type="entry name" value="GMC_OxRdtase_N"/>
</dbReference>
<evidence type="ECO:0000256" key="5">
    <source>
        <dbReference type="ARBA" id="ARBA00022827"/>
    </source>
</evidence>
<dbReference type="InterPro" id="IPR011009">
    <property type="entry name" value="Kinase-like_dom_sf"/>
</dbReference>
<evidence type="ECO:0000313" key="14">
    <source>
        <dbReference type="EMBL" id="CAG7865691.1"/>
    </source>
</evidence>